<gene>
    <name evidence="1" type="ORF">E7746_05585</name>
</gene>
<dbReference type="Proteomes" id="UP000297031">
    <property type="component" value="Chromosome"/>
</dbReference>
<dbReference type="KEGG" id="mgod:E7746_05585"/>
<dbReference type="AlphaFoldDB" id="A0A4P7VNL2"/>
<evidence type="ECO:0000313" key="1">
    <source>
        <dbReference type="EMBL" id="QCD35405.1"/>
    </source>
</evidence>
<evidence type="ECO:0000313" key="2">
    <source>
        <dbReference type="Proteomes" id="UP000297031"/>
    </source>
</evidence>
<name>A0A4P7VNL2_9BACT</name>
<accession>A0A4P7VNL2</accession>
<protein>
    <submittedName>
        <fullName evidence="1">Uncharacterized protein</fullName>
    </submittedName>
</protein>
<dbReference type="EMBL" id="CP039393">
    <property type="protein sequence ID" value="QCD35405.1"/>
    <property type="molecule type" value="Genomic_DNA"/>
</dbReference>
<keyword evidence="2" id="KW-1185">Reference proteome</keyword>
<organism evidence="1 2">
    <name type="scientific">Muribaculum gordoncarteri</name>
    <dbReference type="NCBI Taxonomy" id="2530390"/>
    <lineage>
        <taxon>Bacteria</taxon>
        <taxon>Pseudomonadati</taxon>
        <taxon>Bacteroidota</taxon>
        <taxon>Bacteroidia</taxon>
        <taxon>Bacteroidales</taxon>
        <taxon>Muribaculaceae</taxon>
        <taxon>Muribaculum</taxon>
    </lineage>
</organism>
<dbReference type="RefSeq" id="WP_136410131.1">
    <property type="nucleotide sequence ID" value="NZ_CP039393.1"/>
</dbReference>
<sequence>MKRYLAHAVLDRGVIHYTALLSVDGNEMSIEPFERETSSTEFFPGIIIIASSEAVTSADKDELAAIASTPATLRQRSALFNDYMTSHNLYRKSDTESPEIIFLK</sequence>
<reference evidence="1 2" key="1">
    <citation type="submission" date="2019-02" db="EMBL/GenBank/DDBJ databases">
        <title>Isolation and identification of novel species under the genus Muribaculum.</title>
        <authorList>
            <person name="Miyake S."/>
            <person name="Ding Y."/>
            <person name="Low A."/>
            <person name="Soh M."/>
            <person name="Seedorf H."/>
        </authorList>
    </citation>
    <scope>NUCLEOTIDE SEQUENCE [LARGE SCALE GENOMIC DNA]</scope>
    <source>
        <strain evidence="1 2">TLL-A4</strain>
    </source>
</reference>
<proteinExistence type="predicted"/>